<name>A0A161LDN6_9BACT</name>
<dbReference type="Gene3D" id="3.40.720.10">
    <property type="entry name" value="Alkaline Phosphatase, subunit A"/>
    <property type="match status" value="1"/>
</dbReference>
<evidence type="ECO:0000313" key="3">
    <source>
        <dbReference type="Proteomes" id="UP000076586"/>
    </source>
</evidence>
<dbReference type="InterPro" id="IPR026263">
    <property type="entry name" value="Alkaline_phosphatase_prok"/>
</dbReference>
<dbReference type="AlphaFoldDB" id="A0A161LDN6"/>
<evidence type="ECO:0000313" key="2">
    <source>
        <dbReference type="EMBL" id="GAT62117.1"/>
    </source>
</evidence>
<comment type="caution">
    <text evidence="2">The sequence shown here is derived from an EMBL/GenBank/DDBJ whole genome shotgun (WGS) entry which is preliminary data.</text>
</comment>
<dbReference type="EMBL" id="BDCR01000001">
    <property type="protein sequence ID" value="GAT62117.1"/>
    <property type="molecule type" value="Genomic_DNA"/>
</dbReference>
<dbReference type="OrthoDB" id="9766127at2"/>
<reference evidence="3" key="1">
    <citation type="submission" date="2016-04" db="EMBL/GenBank/DDBJ databases">
        <title>Draft genome sequence of Paludibacter jiangxiensis strain NM7.</title>
        <authorList>
            <person name="Qiu Y."/>
            <person name="Matsuura N."/>
            <person name="Ohashi A."/>
            <person name="Tourlousse M.D."/>
            <person name="Sekiguchi Y."/>
        </authorList>
    </citation>
    <scope>NUCLEOTIDE SEQUENCE [LARGE SCALE GENOMIC DNA]</scope>
    <source>
        <strain evidence="3">NM7</strain>
    </source>
</reference>
<evidence type="ECO:0000256" key="1">
    <source>
        <dbReference type="SAM" id="SignalP"/>
    </source>
</evidence>
<gene>
    <name evidence="2" type="ORF">PJIAN_1707</name>
</gene>
<feature type="signal peptide" evidence="1">
    <location>
        <begin position="1"/>
        <end position="20"/>
    </location>
</feature>
<dbReference type="InterPro" id="IPR002591">
    <property type="entry name" value="Phosphodiest/P_Trfase"/>
</dbReference>
<dbReference type="RefSeq" id="WP_068702044.1">
    <property type="nucleotide sequence ID" value="NZ_BDCR01000001.1"/>
</dbReference>
<dbReference type="Proteomes" id="UP000076586">
    <property type="component" value="Unassembled WGS sequence"/>
</dbReference>
<dbReference type="PIRSF" id="PIRSF031924">
    <property type="entry name" value="Pi-irrepressible_AP"/>
    <property type="match status" value="1"/>
</dbReference>
<dbReference type="CDD" id="cd16016">
    <property type="entry name" value="AP-SPAP"/>
    <property type="match status" value="1"/>
</dbReference>
<dbReference type="GO" id="GO:0004035">
    <property type="term" value="F:alkaline phosphatase activity"/>
    <property type="evidence" value="ECO:0007669"/>
    <property type="project" value="InterPro"/>
</dbReference>
<protein>
    <submittedName>
        <fullName evidence="2">Type I phosphodiesterase</fullName>
    </submittedName>
</protein>
<dbReference type="Gene3D" id="3.30.1360.150">
    <property type="match status" value="1"/>
</dbReference>
<keyword evidence="3" id="KW-1185">Reference proteome</keyword>
<dbReference type="Pfam" id="PF01663">
    <property type="entry name" value="Phosphodiest"/>
    <property type="match status" value="1"/>
</dbReference>
<dbReference type="SUPFAM" id="SSF53649">
    <property type="entry name" value="Alkaline phosphatase-like"/>
    <property type="match status" value="1"/>
</dbReference>
<dbReference type="InterPro" id="IPR017850">
    <property type="entry name" value="Alkaline_phosphatase_core_sf"/>
</dbReference>
<sequence>MKSFCLYVAFFIGLTGSVYAANEPERPRLVVNIVIDGLQPEHLTTLWNLFDKGGFRRLYSQGAVCRHTYYPILSCGAASDYASLVCGTPPFYHGITGNQYYDRASDKLELSLKDPSAAGIGTTETLSPKPLLASTVSDELKMNSGGKSRVFSIGINSHEAIMLAGHAADGAVWIDNNSGHFATTSFYPLGLPRWADQMNVDHSLETTILEDWFPLYPINTYLFPPKRKDAARGFVYFNTGKSVSERVQHFKHTPFVNQIVKDAALKAVVTEKMGIGGTTDYLGLQFSLQTNGDDSFEMLSAEKEDMYLRLDKYLSELIDKIDQSVGLNHALFVVTGSQGEIHSQNTLANYKISGGTFVPSSSMALLNLYLMAVYGQNQWVTGYFNKNIYLDRKTIEKKGISMNAIQQHCADFMMELQGVQTAFTTQEILHSDGKGYDEQSRMKNSYNKNHSGDVVFSLMPGWVEADASGKIISASNRKESYVPFILFGYSINSQTITSANITDIAPTVSNLLHIPSPNACVGRNLILVLNEVKH</sequence>
<organism evidence="2 3">
    <name type="scientific">Paludibacter jiangxiensis</name>
    <dbReference type="NCBI Taxonomy" id="681398"/>
    <lineage>
        <taxon>Bacteria</taxon>
        <taxon>Pseudomonadati</taxon>
        <taxon>Bacteroidota</taxon>
        <taxon>Bacteroidia</taxon>
        <taxon>Bacteroidales</taxon>
        <taxon>Paludibacteraceae</taxon>
        <taxon>Paludibacter</taxon>
    </lineage>
</organism>
<keyword evidence="1" id="KW-0732">Signal</keyword>
<feature type="chain" id="PRO_5007824004" evidence="1">
    <location>
        <begin position="21"/>
        <end position="534"/>
    </location>
</feature>
<proteinExistence type="predicted"/>
<dbReference type="STRING" id="681398.PJIAN_1707"/>
<accession>A0A161LDN6</accession>
<reference evidence="3" key="2">
    <citation type="journal article" date="2017" name="Genome Announc.">
        <title>Draft genome sequence of Paludibacter jiangxiensis NM7(T), a propionate-producing fermentative bacterium.</title>
        <authorList>
            <person name="Qiu Y.-L."/>
            <person name="Tourlousse D.M."/>
            <person name="Matsuura N."/>
            <person name="Ohashi A."/>
            <person name="Sekiguchi Y."/>
        </authorList>
    </citation>
    <scope>NUCLEOTIDE SEQUENCE [LARGE SCALE GENOMIC DNA]</scope>
    <source>
        <strain evidence="3">NM7</strain>
    </source>
</reference>